<dbReference type="Proteomes" id="UP001174205">
    <property type="component" value="Unassembled WGS sequence"/>
</dbReference>
<accession>A0ABT8JCU6</accession>
<reference evidence="2" key="1">
    <citation type="submission" date="2023-03" db="EMBL/GenBank/DDBJ databases">
        <title>MT1 and MT2 Draft Genomes of Novel Species.</title>
        <authorList>
            <person name="Venkateswaran K."/>
        </authorList>
    </citation>
    <scope>NUCLEOTIDE SEQUENCE</scope>
    <source>
        <strain evidence="2">F6_3S_P_1C</strain>
    </source>
</reference>
<keyword evidence="3" id="KW-1185">Reference proteome</keyword>
<sequence>MMNGKKSYLISFTALFSKKGYELTIGFEQIINANNQYHLTAPVNSTYRTLIEDTMKGANKVPHSATGLFGRLGSAEYVTQYDGFEVETVVASIVSYLSGIHKYFNGETVTDVTTGEQQSVRRLEQVLDAEGAAVREGSRTDHLALLDELSSGDLYDVKVSIEEGNRVSISLSNKQSVIHALESNTSGISADAQMSGFDTAENGVRLNAEKGRAVLSNIVRNILDGEIALLSTASHDPNITMQGGIAHFESADFGMYRADGKSYQVEYAIIVSEGKEFGYELAETSTKDSSLKGYELAETRQEGTLEKIEEARRLEVTEDAFLALIETALSDMAFDAQDVAYIYAEKQNEADLTLTTLTDTYGGGDAEVNESIVAETFYHDPTMLSEFIMVDTHKDTHLETFTQVYTYQNVDVQEFGQTDTVMQASQQDTMTGDLIQPVYEGGIDGVLTQGETVHDSTLHESIAYETLVHEPAHLDLYTESTTREDVYIIESSSQATKHVKDARIESTQTVDRRATAELQEFLTYETRRDGQFETIEVTDSQSGSFLEIDRISTADTLQEGGVIPALESGKVEMDYDARTDGLEQSFYFDKGGAISFFTGASSIANGAENRLESAEYTSDAWGNESITKASSDSEAEGRLEFSSQAVVNQAYAADVETATDAEHLISSSSDIQLVTNAEIYVGGDPLVDRFMSADNVSDRTDAEVEEMTDAEVTERMQAEVQSLVTFEQIQGVIAESPEILKAVRLMEIMYGSKAVDLIEAGMENIIQDSITQGFTQADFPAITQAVIERMKQAGAGVTVVATNQDEVQAEHNKGAELAVENPSTGRYINEPEGTMPQEMSGASLFDLHWTADVSEIGRAISEANKHIGIMQTIESAEQTTFGEGLRPNTLTAAESDITKDGVVHFPETAVSDPTAEGVIAGIETGSAGMEYDGVMERPETADHMTSAEGVMQETVTAEQSDAKQVGYEHKPETAVNETGRDGVWFGIELAEQRADKEGVTHEIEGARISGGNSLSILHEIEGAWQSDAARESVLHELESVTYGDREYEMEETKLEGATQNKSADAVLSEIEGATSFTSEEAGVLGLESADYPDGSTEGVIHEVESAYLDDSRKVGTISEMETATSTTNAEAIVHKSEQATSGKEMNAVIQEEELADYSSYQNESVIEELDSATRKRKQLVTDIHDDTESVNNREPIETNIAEPEEAARPTKAVEIGIEKSEEADRPKRVFEVDIEKAEGATRPKREIETTIERPEGGILKTPEEPKKPRIWLILGKIASWSIWNWKKTR</sequence>
<comment type="caution">
    <text evidence="2">The sequence shown here is derived from an EMBL/GenBank/DDBJ whole genome shotgun (WGS) entry which is preliminary data.</text>
</comment>
<protein>
    <submittedName>
        <fullName evidence="2">Uncharacterized protein</fullName>
    </submittedName>
</protein>
<evidence type="ECO:0000256" key="1">
    <source>
        <dbReference type="SAM" id="MobiDB-lite"/>
    </source>
</evidence>
<dbReference type="RefSeq" id="WP_301246700.1">
    <property type="nucleotide sequence ID" value="NZ_JAROCD010000005.1"/>
</dbReference>
<evidence type="ECO:0000313" key="2">
    <source>
        <dbReference type="EMBL" id="MDN4602024.1"/>
    </source>
</evidence>
<evidence type="ECO:0000313" key="3">
    <source>
        <dbReference type="Proteomes" id="UP001174205"/>
    </source>
</evidence>
<name>A0ABT8JCU6_9BACL</name>
<proteinExistence type="predicted"/>
<feature type="region of interest" description="Disordered" evidence="1">
    <location>
        <begin position="1240"/>
        <end position="1262"/>
    </location>
</feature>
<dbReference type="EMBL" id="JAROCD010000005">
    <property type="protein sequence ID" value="MDN4602024.1"/>
    <property type="molecule type" value="Genomic_DNA"/>
</dbReference>
<gene>
    <name evidence="2" type="ORF">P5G61_12370</name>
</gene>
<organism evidence="2 3">
    <name type="scientific">Paenibacillus vandeheii</name>
    <dbReference type="NCBI Taxonomy" id="3035917"/>
    <lineage>
        <taxon>Bacteria</taxon>
        <taxon>Bacillati</taxon>
        <taxon>Bacillota</taxon>
        <taxon>Bacilli</taxon>
        <taxon>Bacillales</taxon>
        <taxon>Paenibacillaceae</taxon>
        <taxon>Paenibacillus</taxon>
    </lineage>
</organism>